<sequence length="309" mass="36089">MSIKSFDDLLEQIKQEIVANENAIRYCISPEEKLIITLRYLASGCSISELHYEYLMGKSTAAALIHQVCKVIWRKLKNIVMSQPTKEKWLEISKGFEQNAKFPNCIRALDGKHIRLIHPQNSGSLYYNYKHFFSLVLMALCDSNYCFIWLIEKTLNIPEPRSIIDNDEIKLPYVIVADEAFGMLENLMRPFGGNLLSHEKKIYNYRHTLARRYIECTFGIMSNKWRILHRPLDVNIEFAQDIVKAICVLHNYVRIRDGNSYEETLFTAPLSNLTSSTTERAIRVAENVRVKFMNYFNNEGSIEWQNRMI</sequence>
<evidence type="ECO:0000256" key="7">
    <source>
        <dbReference type="ARBA" id="ARBA00023242"/>
    </source>
</evidence>
<name>A0A6G0SYH6_APHGL</name>
<evidence type="ECO:0000313" key="9">
    <source>
        <dbReference type="EMBL" id="KAE9523379.1"/>
    </source>
</evidence>
<dbReference type="OrthoDB" id="2668416at2759"/>
<dbReference type="GO" id="GO:0005634">
    <property type="term" value="C:nucleus"/>
    <property type="evidence" value="ECO:0007669"/>
    <property type="project" value="UniProtKB-SubCell"/>
</dbReference>
<dbReference type="InterPro" id="IPR027806">
    <property type="entry name" value="HARBI1_dom"/>
</dbReference>
<dbReference type="GO" id="GO:0046872">
    <property type="term" value="F:metal ion binding"/>
    <property type="evidence" value="ECO:0007669"/>
    <property type="project" value="UniProtKB-KW"/>
</dbReference>
<evidence type="ECO:0000256" key="3">
    <source>
        <dbReference type="ARBA" id="ARBA00006958"/>
    </source>
</evidence>
<proteinExistence type="inferred from homology"/>
<keyword evidence="6" id="KW-0378">Hydrolase</keyword>
<gene>
    <name evidence="9" type="ORF">AGLY_016327</name>
</gene>
<accession>A0A6G0SYH6</accession>
<keyword evidence="7" id="KW-0539">Nucleus</keyword>
<evidence type="ECO:0000256" key="2">
    <source>
        <dbReference type="ARBA" id="ARBA00004123"/>
    </source>
</evidence>
<dbReference type="PANTHER" id="PTHR22930:SF269">
    <property type="entry name" value="NUCLEASE HARBI1-LIKE PROTEIN"/>
    <property type="match status" value="1"/>
</dbReference>
<organism evidence="9 10">
    <name type="scientific">Aphis glycines</name>
    <name type="common">Soybean aphid</name>
    <dbReference type="NCBI Taxonomy" id="307491"/>
    <lineage>
        <taxon>Eukaryota</taxon>
        <taxon>Metazoa</taxon>
        <taxon>Ecdysozoa</taxon>
        <taxon>Arthropoda</taxon>
        <taxon>Hexapoda</taxon>
        <taxon>Insecta</taxon>
        <taxon>Pterygota</taxon>
        <taxon>Neoptera</taxon>
        <taxon>Paraneoptera</taxon>
        <taxon>Hemiptera</taxon>
        <taxon>Sternorrhyncha</taxon>
        <taxon>Aphidomorpha</taxon>
        <taxon>Aphidoidea</taxon>
        <taxon>Aphididae</taxon>
        <taxon>Aphidini</taxon>
        <taxon>Aphis</taxon>
        <taxon>Aphis</taxon>
    </lineage>
</organism>
<comment type="caution">
    <text evidence="9">The sequence shown here is derived from an EMBL/GenBank/DDBJ whole genome shotgun (WGS) entry which is preliminary data.</text>
</comment>
<comment type="subcellular location">
    <subcellularLocation>
        <location evidence="2">Nucleus</location>
    </subcellularLocation>
</comment>
<evidence type="ECO:0000256" key="6">
    <source>
        <dbReference type="ARBA" id="ARBA00022801"/>
    </source>
</evidence>
<reference evidence="9 10" key="1">
    <citation type="submission" date="2019-08" db="EMBL/GenBank/DDBJ databases">
        <title>The genome of the soybean aphid Biotype 1, its phylome, world population structure and adaptation to the North American continent.</title>
        <authorList>
            <person name="Giordano R."/>
            <person name="Donthu R.K."/>
            <person name="Hernandez A.G."/>
            <person name="Wright C.L."/>
            <person name="Zimin A.V."/>
        </authorList>
    </citation>
    <scope>NUCLEOTIDE SEQUENCE [LARGE SCALE GENOMIC DNA]</scope>
    <source>
        <tissue evidence="9">Whole aphids</tissue>
    </source>
</reference>
<comment type="cofactor">
    <cofactor evidence="1">
        <name>a divalent metal cation</name>
        <dbReference type="ChEBI" id="CHEBI:60240"/>
    </cofactor>
</comment>
<evidence type="ECO:0000256" key="5">
    <source>
        <dbReference type="ARBA" id="ARBA00022723"/>
    </source>
</evidence>
<dbReference type="EMBL" id="VYZN01000080">
    <property type="protein sequence ID" value="KAE9523379.1"/>
    <property type="molecule type" value="Genomic_DNA"/>
</dbReference>
<evidence type="ECO:0000259" key="8">
    <source>
        <dbReference type="Pfam" id="PF13359"/>
    </source>
</evidence>
<dbReference type="Proteomes" id="UP000475862">
    <property type="component" value="Unassembled WGS sequence"/>
</dbReference>
<evidence type="ECO:0000256" key="1">
    <source>
        <dbReference type="ARBA" id="ARBA00001968"/>
    </source>
</evidence>
<dbReference type="Pfam" id="PF13359">
    <property type="entry name" value="DDE_Tnp_4"/>
    <property type="match status" value="1"/>
</dbReference>
<evidence type="ECO:0000256" key="4">
    <source>
        <dbReference type="ARBA" id="ARBA00022722"/>
    </source>
</evidence>
<keyword evidence="10" id="KW-1185">Reference proteome</keyword>
<keyword evidence="5" id="KW-0479">Metal-binding</keyword>
<protein>
    <recommendedName>
        <fullName evidence="8">DDE Tnp4 domain-containing protein</fullName>
    </recommendedName>
</protein>
<keyword evidence="4" id="KW-0540">Nuclease</keyword>
<dbReference type="GO" id="GO:0004518">
    <property type="term" value="F:nuclease activity"/>
    <property type="evidence" value="ECO:0007669"/>
    <property type="project" value="UniProtKB-KW"/>
</dbReference>
<dbReference type="GO" id="GO:0016787">
    <property type="term" value="F:hydrolase activity"/>
    <property type="evidence" value="ECO:0007669"/>
    <property type="project" value="UniProtKB-KW"/>
</dbReference>
<evidence type="ECO:0000313" key="10">
    <source>
        <dbReference type="Proteomes" id="UP000475862"/>
    </source>
</evidence>
<comment type="similarity">
    <text evidence="3">Belongs to the HARBI1 family.</text>
</comment>
<feature type="domain" description="DDE Tnp4" evidence="8">
    <location>
        <begin position="109"/>
        <end position="251"/>
    </location>
</feature>
<dbReference type="PANTHER" id="PTHR22930">
    <property type="match status" value="1"/>
</dbReference>
<dbReference type="InterPro" id="IPR045249">
    <property type="entry name" value="HARBI1-like"/>
</dbReference>
<dbReference type="AlphaFoldDB" id="A0A6G0SYH6"/>